<keyword evidence="2" id="KW-0472">Membrane</keyword>
<evidence type="ECO:0000256" key="1">
    <source>
        <dbReference type="ARBA" id="ARBA00004651"/>
    </source>
</evidence>
<dbReference type="Gene3D" id="3.40.50.720">
    <property type="entry name" value="NAD(P)-binding Rossmann-like Domain"/>
    <property type="match status" value="1"/>
</dbReference>
<feature type="transmembrane region" description="Helical" evidence="2">
    <location>
        <begin position="7"/>
        <end position="28"/>
    </location>
</feature>
<proteinExistence type="predicted"/>
<evidence type="ECO:0000259" key="4">
    <source>
        <dbReference type="Pfam" id="PF07885"/>
    </source>
</evidence>
<dbReference type="PANTHER" id="PTHR43833">
    <property type="entry name" value="POTASSIUM CHANNEL PROTEIN 2-RELATED-RELATED"/>
    <property type="match status" value="1"/>
</dbReference>
<dbReference type="GO" id="GO:0005886">
    <property type="term" value="C:plasma membrane"/>
    <property type="evidence" value="ECO:0007669"/>
    <property type="project" value="UniProtKB-SubCell"/>
</dbReference>
<dbReference type="SUPFAM" id="SSF51735">
    <property type="entry name" value="NAD(P)-binding Rossmann-fold domains"/>
    <property type="match status" value="1"/>
</dbReference>
<sequence>MKSSSYIRIGLILSISLVIYFVLLSVLIQHEATHPDAGINNWHDAIWWSITTLTTVGYGDLVPITTVGRFIGFIFLIASFSIYAILIGLISSTMNKLREEKRLGYGGTKWKQHAVIVGWSPFAQSVIKQLLSAGKRVVIITNQKDAIDFIHENYPANKVFGMHSELKTPEVLEKVNIEKSSAVFVNLESDTEKLVFMLNTKKIFSDLNYIITLDNSDLKPTLLEAGATYVLSKTDIAAKLLASYIFEPDVAVFNEEIIAVAETEQMYDMKQYRVTAENPYNGMLYNKVFLDIKKECNAILVGIVQCKDGNKKLIKNPETSITITENDYLLMLLDGKGEKLVDKMFQVKEGYDE</sequence>
<keyword evidence="2" id="KW-1133">Transmembrane helix</keyword>
<dbReference type="Gene3D" id="1.10.287.70">
    <property type="match status" value="1"/>
</dbReference>
<reference evidence="5" key="1">
    <citation type="submission" date="2018-06" db="EMBL/GenBank/DDBJ databases">
        <authorList>
            <person name="Zhirakovskaya E."/>
        </authorList>
    </citation>
    <scope>NUCLEOTIDE SEQUENCE</scope>
</reference>
<accession>A0A3B0V9S8</accession>
<dbReference type="EMBL" id="UOES01000435">
    <property type="protein sequence ID" value="VAW28674.1"/>
    <property type="molecule type" value="Genomic_DNA"/>
</dbReference>
<dbReference type="Pfam" id="PF02254">
    <property type="entry name" value="TrkA_N"/>
    <property type="match status" value="1"/>
</dbReference>
<keyword evidence="2" id="KW-0812">Transmembrane</keyword>
<dbReference type="AlphaFoldDB" id="A0A3B0V9S8"/>
<feature type="transmembrane region" description="Helical" evidence="2">
    <location>
        <begin position="70"/>
        <end position="92"/>
    </location>
</feature>
<gene>
    <name evidence="5" type="ORF">MNBD_BACTEROID06-672</name>
</gene>
<dbReference type="SUPFAM" id="SSF81324">
    <property type="entry name" value="Voltage-gated potassium channels"/>
    <property type="match status" value="1"/>
</dbReference>
<feature type="domain" description="RCK N-terminal" evidence="3">
    <location>
        <begin position="115"/>
        <end position="232"/>
    </location>
</feature>
<evidence type="ECO:0000259" key="3">
    <source>
        <dbReference type="Pfam" id="PF02254"/>
    </source>
</evidence>
<organism evidence="5">
    <name type="scientific">hydrothermal vent metagenome</name>
    <dbReference type="NCBI Taxonomy" id="652676"/>
    <lineage>
        <taxon>unclassified sequences</taxon>
        <taxon>metagenomes</taxon>
        <taxon>ecological metagenomes</taxon>
    </lineage>
</organism>
<name>A0A3B0V9S8_9ZZZZ</name>
<evidence type="ECO:0000313" key="5">
    <source>
        <dbReference type="EMBL" id="VAW28674.1"/>
    </source>
</evidence>
<evidence type="ECO:0000256" key="2">
    <source>
        <dbReference type="SAM" id="Phobius"/>
    </source>
</evidence>
<dbReference type="Pfam" id="PF07885">
    <property type="entry name" value="Ion_trans_2"/>
    <property type="match status" value="1"/>
</dbReference>
<protein>
    <submittedName>
        <fullName evidence="5">Uncharacterized protein</fullName>
    </submittedName>
</protein>
<dbReference type="InterPro" id="IPR036291">
    <property type="entry name" value="NAD(P)-bd_dom_sf"/>
</dbReference>
<dbReference type="InterPro" id="IPR013099">
    <property type="entry name" value="K_chnl_dom"/>
</dbReference>
<comment type="subcellular location">
    <subcellularLocation>
        <location evidence="1">Cell membrane</location>
        <topology evidence="1">Multi-pass membrane protein</topology>
    </subcellularLocation>
</comment>
<dbReference type="GO" id="GO:0006813">
    <property type="term" value="P:potassium ion transport"/>
    <property type="evidence" value="ECO:0007669"/>
    <property type="project" value="InterPro"/>
</dbReference>
<dbReference type="PANTHER" id="PTHR43833:SF9">
    <property type="entry name" value="POTASSIUM CHANNEL PROTEIN YUGO-RELATED"/>
    <property type="match status" value="1"/>
</dbReference>
<dbReference type="InterPro" id="IPR003148">
    <property type="entry name" value="RCK_N"/>
</dbReference>
<feature type="domain" description="Potassium channel" evidence="4">
    <location>
        <begin position="21"/>
        <end position="94"/>
    </location>
</feature>
<dbReference type="InterPro" id="IPR050721">
    <property type="entry name" value="Trk_Ktr_HKT_K-transport"/>
</dbReference>